<comment type="subcellular location">
    <subcellularLocation>
        <location evidence="1">Membrane</location>
        <topology evidence="1">Single-pass type II membrane protein</topology>
    </subcellularLocation>
</comment>
<dbReference type="InterPro" id="IPR038702">
    <property type="entry name" value="Na/K_ATPase_sub_beta_sf"/>
</dbReference>
<evidence type="ECO:0000313" key="8">
    <source>
        <dbReference type="EMBL" id="JAI65340.1"/>
    </source>
</evidence>
<keyword evidence="6 7" id="KW-0472">Membrane</keyword>
<evidence type="ECO:0000256" key="4">
    <source>
        <dbReference type="ARBA" id="ARBA00022968"/>
    </source>
</evidence>
<evidence type="ECO:0000256" key="2">
    <source>
        <dbReference type="ARBA" id="ARBA00005876"/>
    </source>
</evidence>
<keyword evidence="4" id="KW-0735">Signal-anchor</keyword>
<dbReference type="EMBL" id="GDRN01060571">
    <property type="protein sequence ID" value="JAI65340.1"/>
    <property type="molecule type" value="Transcribed_RNA"/>
</dbReference>
<evidence type="ECO:0000256" key="6">
    <source>
        <dbReference type="ARBA" id="ARBA00023136"/>
    </source>
</evidence>
<evidence type="ECO:0000256" key="3">
    <source>
        <dbReference type="ARBA" id="ARBA00022692"/>
    </source>
</evidence>
<dbReference type="AlphaFoldDB" id="A0A0P4WMT4"/>
<evidence type="ECO:0000256" key="1">
    <source>
        <dbReference type="ARBA" id="ARBA00004606"/>
    </source>
</evidence>
<dbReference type="InterPro" id="IPR000402">
    <property type="entry name" value="Na/K_ATPase_sub_beta"/>
</dbReference>
<accession>A0A0P4WMT4</accession>
<organism evidence="8">
    <name type="scientific">Scylla olivacea</name>
    <name type="common">Orange mud crab</name>
    <name type="synonym">Cancer olivacea</name>
    <dbReference type="NCBI Taxonomy" id="85551"/>
    <lineage>
        <taxon>Eukaryota</taxon>
        <taxon>Metazoa</taxon>
        <taxon>Ecdysozoa</taxon>
        <taxon>Arthropoda</taxon>
        <taxon>Crustacea</taxon>
        <taxon>Multicrustacea</taxon>
        <taxon>Malacostraca</taxon>
        <taxon>Eumalacostraca</taxon>
        <taxon>Eucarida</taxon>
        <taxon>Decapoda</taxon>
        <taxon>Pleocyemata</taxon>
        <taxon>Brachyura</taxon>
        <taxon>Eubrachyura</taxon>
        <taxon>Portunoidea</taxon>
        <taxon>Portunidae</taxon>
        <taxon>Portuninae</taxon>
        <taxon>Scylla</taxon>
    </lineage>
</organism>
<keyword evidence="3 7" id="KW-0812">Transmembrane</keyword>
<sequence>MCSARYRKENEAVISRLPPTKEERSFQAFLWNRKAGTVLGRTASSWAKIGLFYIVFYAFLAGFFSLLMFVFYQTLDYHVPKYTGEESLLRNPGLSFRPRMDYIDDLRPTIFYSPKYGKSFTFSIDRFLEPYIHRPSNAIDCLPVDEGLFSDSVCYFDIYNLNTTCSKDNDWGYETNSPCILLKLNRMFHWRPVPLLDLNELPEGLQQHINSLADPHEALRQNAWVWCESKEVEIEQLSPGLPISFFPYFNQKGYLAPFVFVRVLNLSVEQKVTVRCRAWASNIQHQRDNRLLGEAVIHFQLY</sequence>
<protein>
    <recommendedName>
        <fullName evidence="9">Sodium/potassium-transporting ATPase subunit beta</fullName>
    </recommendedName>
</protein>
<dbReference type="GO" id="GO:0030007">
    <property type="term" value="P:intracellular potassium ion homeostasis"/>
    <property type="evidence" value="ECO:0007669"/>
    <property type="project" value="TreeGrafter"/>
</dbReference>
<evidence type="ECO:0000256" key="7">
    <source>
        <dbReference type="SAM" id="Phobius"/>
    </source>
</evidence>
<dbReference type="GO" id="GO:0036376">
    <property type="term" value="P:sodium ion export across plasma membrane"/>
    <property type="evidence" value="ECO:0007669"/>
    <property type="project" value="TreeGrafter"/>
</dbReference>
<dbReference type="PANTHER" id="PTHR11523:SF28">
    <property type="entry name" value="NA_K-ATPASE BETA SUBUNIT ISOFORM 4-RELATED"/>
    <property type="match status" value="1"/>
</dbReference>
<dbReference type="GO" id="GO:1990573">
    <property type="term" value="P:potassium ion import across plasma membrane"/>
    <property type="evidence" value="ECO:0007669"/>
    <property type="project" value="TreeGrafter"/>
</dbReference>
<dbReference type="PANTHER" id="PTHR11523">
    <property type="entry name" value="SODIUM/POTASSIUM-DEPENDENT ATPASE BETA SUBUNIT"/>
    <property type="match status" value="1"/>
</dbReference>
<dbReference type="Pfam" id="PF00287">
    <property type="entry name" value="Na_K-ATPase"/>
    <property type="match status" value="1"/>
</dbReference>
<keyword evidence="5 7" id="KW-1133">Transmembrane helix</keyword>
<comment type="similarity">
    <text evidence="2">Belongs to the X(+)/potassium ATPases subunit beta family.</text>
</comment>
<dbReference type="GO" id="GO:0006883">
    <property type="term" value="P:intracellular sodium ion homeostasis"/>
    <property type="evidence" value="ECO:0007669"/>
    <property type="project" value="TreeGrafter"/>
</dbReference>
<feature type="transmembrane region" description="Helical" evidence="7">
    <location>
        <begin position="51"/>
        <end position="72"/>
    </location>
</feature>
<dbReference type="GO" id="GO:0005890">
    <property type="term" value="C:sodium:potassium-exchanging ATPase complex"/>
    <property type="evidence" value="ECO:0007669"/>
    <property type="project" value="InterPro"/>
</dbReference>
<dbReference type="PROSITE" id="PS00390">
    <property type="entry name" value="ATPASE_NA_K_BETA_1"/>
    <property type="match status" value="1"/>
</dbReference>
<evidence type="ECO:0000256" key="5">
    <source>
        <dbReference type="ARBA" id="ARBA00022989"/>
    </source>
</evidence>
<reference evidence="8" key="1">
    <citation type="submission" date="2015-09" db="EMBL/GenBank/DDBJ databases">
        <title>Scylla olivacea transcriptome.</title>
        <authorList>
            <person name="Ikhwanuddin M."/>
        </authorList>
    </citation>
    <scope>NUCLEOTIDE SEQUENCE</scope>
</reference>
<dbReference type="GO" id="GO:0001671">
    <property type="term" value="F:ATPase activator activity"/>
    <property type="evidence" value="ECO:0007669"/>
    <property type="project" value="TreeGrafter"/>
</dbReference>
<dbReference type="Gene3D" id="2.60.40.1660">
    <property type="entry name" value="Na, k-atpase alpha subunit"/>
    <property type="match status" value="1"/>
</dbReference>
<proteinExistence type="inferred from homology"/>
<name>A0A0P4WMT4_SCYOL</name>
<evidence type="ECO:0008006" key="9">
    <source>
        <dbReference type="Google" id="ProtNLM"/>
    </source>
</evidence>